<evidence type="ECO:0000256" key="1">
    <source>
        <dbReference type="SAM" id="Phobius"/>
    </source>
</evidence>
<keyword evidence="3" id="KW-1185">Reference proteome</keyword>
<proteinExistence type="predicted"/>
<protein>
    <submittedName>
        <fullName evidence="2">Uncharacterized protein</fullName>
    </submittedName>
</protein>
<evidence type="ECO:0000313" key="3">
    <source>
        <dbReference type="Proteomes" id="UP000320672"/>
    </source>
</evidence>
<dbReference type="EMBL" id="CP036262">
    <property type="protein sequence ID" value="QDS92662.1"/>
    <property type="molecule type" value="Genomic_DNA"/>
</dbReference>
<feature type="transmembrane region" description="Helical" evidence="1">
    <location>
        <begin position="140"/>
        <end position="158"/>
    </location>
</feature>
<evidence type="ECO:0000313" key="2">
    <source>
        <dbReference type="EMBL" id="QDS92662.1"/>
    </source>
</evidence>
<feature type="transmembrane region" description="Helical" evidence="1">
    <location>
        <begin position="60"/>
        <end position="80"/>
    </location>
</feature>
<dbReference type="Proteomes" id="UP000320672">
    <property type="component" value="Chromosome"/>
</dbReference>
<keyword evidence="1" id="KW-0472">Membrane</keyword>
<keyword evidence="1" id="KW-0812">Transmembrane</keyword>
<dbReference type="KEGG" id="rml:FF011L_14090"/>
<dbReference type="AlphaFoldDB" id="A0A517MCP6"/>
<feature type="transmembrane region" description="Helical" evidence="1">
    <location>
        <begin position="111"/>
        <end position="133"/>
    </location>
</feature>
<sequence>MSTVGVKKKHPIPISEVFTLAMIDMEGYCRPISPLATWIGLFRTIAFGTSNWFAKNRIGILGAAMLGIGWVSAYDFYLTIATLSSLPELEQNFVARKIMGLDGDHFDMTRIGLFLGLKFAGNVVVLSVIGMMGMAGSRKVLPVAMGVLGFQVALLYVLCIHTT</sequence>
<name>A0A517MCP6_9BACT</name>
<reference evidence="2 3" key="1">
    <citation type="submission" date="2019-02" db="EMBL/GenBank/DDBJ databases">
        <title>Deep-cultivation of Planctomycetes and their phenomic and genomic characterization uncovers novel biology.</title>
        <authorList>
            <person name="Wiegand S."/>
            <person name="Jogler M."/>
            <person name="Boedeker C."/>
            <person name="Pinto D."/>
            <person name="Vollmers J."/>
            <person name="Rivas-Marin E."/>
            <person name="Kohn T."/>
            <person name="Peeters S.H."/>
            <person name="Heuer A."/>
            <person name="Rast P."/>
            <person name="Oberbeckmann S."/>
            <person name="Bunk B."/>
            <person name="Jeske O."/>
            <person name="Meyerdierks A."/>
            <person name="Storesund J.E."/>
            <person name="Kallscheuer N."/>
            <person name="Luecker S."/>
            <person name="Lage O.M."/>
            <person name="Pohl T."/>
            <person name="Merkel B.J."/>
            <person name="Hornburger P."/>
            <person name="Mueller R.-W."/>
            <person name="Bruemmer F."/>
            <person name="Labrenz M."/>
            <person name="Spormann A.M."/>
            <person name="Op den Camp H."/>
            <person name="Overmann J."/>
            <person name="Amann R."/>
            <person name="Jetten M.S.M."/>
            <person name="Mascher T."/>
            <person name="Medema M.H."/>
            <person name="Devos D.P."/>
            <person name="Kaster A.-K."/>
            <person name="Ovreas L."/>
            <person name="Rohde M."/>
            <person name="Galperin M.Y."/>
            <person name="Jogler C."/>
        </authorList>
    </citation>
    <scope>NUCLEOTIDE SEQUENCE [LARGE SCALE GENOMIC DNA]</scope>
    <source>
        <strain evidence="2 3">FF011L</strain>
    </source>
</reference>
<organism evidence="2 3">
    <name type="scientific">Roseimaritima multifibrata</name>
    <dbReference type="NCBI Taxonomy" id="1930274"/>
    <lineage>
        <taxon>Bacteria</taxon>
        <taxon>Pseudomonadati</taxon>
        <taxon>Planctomycetota</taxon>
        <taxon>Planctomycetia</taxon>
        <taxon>Pirellulales</taxon>
        <taxon>Pirellulaceae</taxon>
        <taxon>Roseimaritima</taxon>
    </lineage>
</organism>
<gene>
    <name evidence="2" type="ORF">FF011L_14090</name>
</gene>
<accession>A0A517MCP6</accession>
<keyword evidence="1" id="KW-1133">Transmembrane helix</keyword>